<dbReference type="EMBL" id="CP002444">
    <property type="protein sequence ID" value="ADU97204.1"/>
    <property type="molecule type" value="Genomic_DNA"/>
</dbReference>
<organism evidence="2 3">
    <name type="scientific">Thermovibrio ammonificans (strain DSM 15698 / JCM 12110 / HB-1)</name>
    <dbReference type="NCBI Taxonomy" id="648996"/>
    <lineage>
        <taxon>Bacteria</taxon>
        <taxon>Pseudomonadati</taxon>
        <taxon>Aquificota</taxon>
        <taxon>Aquificia</taxon>
        <taxon>Desulfurobacteriales</taxon>
        <taxon>Desulfurobacteriaceae</taxon>
        <taxon>Thermovibrio</taxon>
    </lineage>
</organism>
<dbReference type="InterPro" id="IPR006683">
    <property type="entry name" value="Thioestr_dom"/>
</dbReference>
<dbReference type="GO" id="GO:0016289">
    <property type="term" value="F:acyl-CoA hydrolase activity"/>
    <property type="evidence" value="ECO:0007669"/>
    <property type="project" value="TreeGrafter"/>
</dbReference>
<protein>
    <submittedName>
        <fullName evidence="2">Thioesterase superfamily protein</fullName>
    </submittedName>
</protein>
<dbReference type="RefSeq" id="WP_013537990.1">
    <property type="nucleotide sequence ID" value="NC_014926.1"/>
</dbReference>
<gene>
    <name evidence="2" type="ordered locus">Theam_1240</name>
</gene>
<dbReference type="HOGENOM" id="CLU_124322_0_1_0"/>
<evidence type="ECO:0000259" key="1">
    <source>
        <dbReference type="Pfam" id="PF03061"/>
    </source>
</evidence>
<proteinExistence type="predicted"/>
<feature type="domain" description="Thioesterase" evidence="1">
    <location>
        <begin position="41"/>
        <end position="110"/>
    </location>
</feature>
<dbReference type="OrthoDB" id="5323777at2"/>
<evidence type="ECO:0000313" key="2">
    <source>
        <dbReference type="EMBL" id="ADU97204.1"/>
    </source>
</evidence>
<dbReference type="Gene3D" id="3.10.129.10">
    <property type="entry name" value="Hotdog Thioesterase"/>
    <property type="match status" value="1"/>
</dbReference>
<dbReference type="PANTHER" id="PTHR42856">
    <property type="entry name" value="ACYL-COENZYME A THIOESTERASE PAAI"/>
    <property type="match status" value="1"/>
</dbReference>
<reference evidence="2" key="1">
    <citation type="submission" date="2011-01" db="EMBL/GenBank/DDBJ databases">
        <title>Complete sequence of chromosome of Thermovibrio ammonificans HB-1.</title>
        <authorList>
            <consortium name="US DOE Joint Genome Institute"/>
            <person name="Lucas S."/>
            <person name="Copeland A."/>
            <person name="Lapidus A."/>
            <person name="Cheng J.-F."/>
            <person name="Goodwin L."/>
            <person name="Pitluck S."/>
            <person name="Davenport K."/>
            <person name="Detter J.C."/>
            <person name="Han C."/>
            <person name="Tapia R."/>
            <person name="Land M."/>
            <person name="Hauser L."/>
            <person name="Kyrpides N."/>
            <person name="Ivanova N."/>
            <person name="Ovchinnikova G."/>
            <person name="Vetriani C."/>
            <person name="Woyke T."/>
        </authorList>
    </citation>
    <scope>NUCLEOTIDE SEQUENCE [LARGE SCALE GENOMIC DNA]</scope>
    <source>
        <strain evidence="2">HB-1</strain>
    </source>
</reference>
<dbReference type="SUPFAM" id="SSF54637">
    <property type="entry name" value="Thioesterase/thiol ester dehydrase-isomerase"/>
    <property type="match status" value="1"/>
</dbReference>
<sequence>MEVKTHKLIDRSLSGEPVELGEGYSKVLLKTAPVMAADGKGLVHGGFLFSAADYAAMLAVNEPTVVLGSASVKFLRPVKVGDEVLFTAREVNREGKKRTVEVVGERSGERVFEGEFTCFVLPKHVLG</sequence>
<dbReference type="InterPro" id="IPR052723">
    <property type="entry name" value="Acyl-CoA_thioesterase_PaaI"/>
</dbReference>
<accession>E8T2Z5</accession>
<dbReference type="eggNOG" id="COG2050">
    <property type="taxonomic scope" value="Bacteria"/>
</dbReference>
<dbReference type="KEGG" id="tam:Theam_1240"/>
<dbReference type="CDD" id="cd03443">
    <property type="entry name" value="PaaI_thioesterase"/>
    <property type="match status" value="1"/>
</dbReference>
<dbReference type="STRING" id="648996.Theam_1240"/>
<name>E8T2Z5_THEA1</name>
<dbReference type="Pfam" id="PF03061">
    <property type="entry name" value="4HBT"/>
    <property type="match status" value="1"/>
</dbReference>
<evidence type="ECO:0000313" key="3">
    <source>
        <dbReference type="Proteomes" id="UP000006362"/>
    </source>
</evidence>
<keyword evidence="3" id="KW-1185">Reference proteome</keyword>
<dbReference type="AlphaFoldDB" id="E8T2Z5"/>
<dbReference type="InterPro" id="IPR029069">
    <property type="entry name" value="HotDog_dom_sf"/>
</dbReference>
<dbReference type="Proteomes" id="UP000006362">
    <property type="component" value="Chromosome"/>
</dbReference>
<dbReference type="PANTHER" id="PTHR42856:SF1">
    <property type="entry name" value="ACYL-COENZYME A THIOESTERASE PAAI"/>
    <property type="match status" value="1"/>
</dbReference>